<dbReference type="Pfam" id="PF01039">
    <property type="entry name" value="Carboxyl_trans"/>
    <property type="match status" value="1"/>
</dbReference>
<evidence type="ECO:0000259" key="1">
    <source>
        <dbReference type="PROSITE" id="PS50989"/>
    </source>
</evidence>
<dbReference type="InterPro" id="IPR034733">
    <property type="entry name" value="AcCoA_carboxyl_beta"/>
</dbReference>
<name>A0A9P0D8Q1_9CUCU</name>
<dbReference type="GO" id="GO:0005739">
    <property type="term" value="C:mitochondrion"/>
    <property type="evidence" value="ECO:0007669"/>
    <property type="project" value="TreeGrafter"/>
</dbReference>
<dbReference type="PROSITE" id="PS50989">
    <property type="entry name" value="COA_CT_CTER"/>
    <property type="match status" value="1"/>
</dbReference>
<dbReference type="PANTHER" id="PTHR43842">
    <property type="entry name" value="PROPIONYL-COA CARBOXYLASE BETA CHAIN"/>
    <property type="match status" value="1"/>
</dbReference>
<keyword evidence="3" id="KW-1185">Reference proteome</keyword>
<dbReference type="AlphaFoldDB" id="A0A9P0D8Q1"/>
<dbReference type="PANTHER" id="PTHR43842:SF2">
    <property type="entry name" value="PROPIONYL-COA CARBOXYLASE BETA CHAIN, MITOCHONDRIAL"/>
    <property type="match status" value="1"/>
</dbReference>
<protein>
    <recommendedName>
        <fullName evidence="1">CoA carboxyltransferase C-terminal domain-containing protein</fullName>
    </recommendedName>
</protein>
<dbReference type="EMBL" id="OV651819">
    <property type="protein sequence ID" value="CAH1113909.1"/>
    <property type="molecule type" value="Genomic_DNA"/>
</dbReference>
<dbReference type="GO" id="GO:0004658">
    <property type="term" value="F:propionyl-CoA carboxylase activity"/>
    <property type="evidence" value="ECO:0007669"/>
    <property type="project" value="TreeGrafter"/>
</dbReference>
<proteinExistence type="predicted"/>
<reference evidence="2" key="1">
    <citation type="submission" date="2022-01" db="EMBL/GenBank/DDBJ databases">
        <authorList>
            <person name="King R."/>
        </authorList>
    </citation>
    <scope>NUCLEOTIDE SEQUENCE</scope>
</reference>
<sequence>MSSKNLRSDINYCWPTAEVAVMGAEGAVAILYKGHPDIKEKEAEYKEKFGNPYYIARKGFVEDVIEPRTTRRRLCKDLEMLENKRLQNPSKKHGNIPL</sequence>
<dbReference type="InterPro" id="IPR029045">
    <property type="entry name" value="ClpP/crotonase-like_dom_sf"/>
</dbReference>
<organism evidence="2 3">
    <name type="scientific">Psylliodes chrysocephalus</name>
    <dbReference type="NCBI Taxonomy" id="3402493"/>
    <lineage>
        <taxon>Eukaryota</taxon>
        <taxon>Metazoa</taxon>
        <taxon>Ecdysozoa</taxon>
        <taxon>Arthropoda</taxon>
        <taxon>Hexapoda</taxon>
        <taxon>Insecta</taxon>
        <taxon>Pterygota</taxon>
        <taxon>Neoptera</taxon>
        <taxon>Endopterygota</taxon>
        <taxon>Coleoptera</taxon>
        <taxon>Polyphaga</taxon>
        <taxon>Cucujiformia</taxon>
        <taxon>Chrysomeloidea</taxon>
        <taxon>Chrysomelidae</taxon>
        <taxon>Galerucinae</taxon>
        <taxon>Alticini</taxon>
        <taxon>Psylliodes</taxon>
    </lineage>
</organism>
<evidence type="ECO:0000313" key="3">
    <source>
        <dbReference type="Proteomes" id="UP001153636"/>
    </source>
</evidence>
<accession>A0A9P0D8Q1</accession>
<dbReference type="InterPro" id="IPR011763">
    <property type="entry name" value="COA_CT_C"/>
</dbReference>
<dbReference type="OrthoDB" id="9976505at2759"/>
<gene>
    <name evidence="2" type="ORF">PSYICH_LOCUS13146</name>
</gene>
<dbReference type="InterPro" id="IPR051047">
    <property type="entry name" value="AccD/PCCB"/>
</dbReference>
<dbReference type="Proteomes" id="UP001153636">
    <property type="component" value="Chromosome 7"/>
</dbReference>
<evidence type="ECO:0000313" key="2">
    <source>
        <dbReference type="EMBL" id="CAH1113909.1"/>
    </source>
</evidence>
<dbReference type="SUPFAM" id="SSF52096">
    <property type="entry name" value="ClpP/crotonase"/>
    <property type="match status" value="1"/>
</dbReference>
<dbReference type="Gene3D" id="3.90.226.10">
    <property type="entry name" value="2-enoyl-CoA Hydratase, Chain A, domain 1"/>
    <property type="match status" value="1"/>
</dbReference>
<feature type="domain" description="CoA carboxyltransferase C-terminal" evidence="1">
    <location>
        <begin position="1"/>
        <end position="91"/>
    </location>
</feature>